<reference evidence="2 3" key="1">
    <citation type="submission" date="2016-08" db="EMBL/GenBank/DDBJ databases">
        <title>A novel genetic cassette of butanologenic Thermoanaerobacterium thermosaccharolyticum that directly convert cellulose to butanol.</title>
        <authorList>
            <person name="Li T."/>
            <person name="He J."/>
        </authorList>
    </citation>
    <scope>NUCLEOTIDE SEQUENCE [LARGE SCALE GENOMIC DNA]</scope>
    <source>
        <strain evidence="2 3">TG57</strain>
    </source>
</reference>
<sequence>MIFDDTIAEKTKPSLQAKHSIQATRFHQSHLKGKQVWGHQLLAMMLSCGKVVLPYYIERYEKGGKSKIERICEMVSMLPIPKGLAYGLCDSWYINKKVIEAHFERGYHLIGALKTNRIIYPQGIRIQIKDFVQYIGKNEVHLVTVNGSRYWVYHYEGALNGIDNAVVLMCWPEKAFKNQKALHAFICTDTELDTETILNYYSQIWPIEIFFRQTKNNLGLNTYQVRSTKSIDRLLCLISLTYLYFKLQATNITSLGKE</sequence>
<dbReference type="AlphaFoldDB" id="A0A223HZ16"/>
<evidence type="ECO:0000313" key="3">
    <source>
        <dbReference type="Proteomes" id="UP000214975"/>
    </source>
</evidence>
<name>A0A223HZ16_THETR</name>
<dbReference type="Proteomes" id="UP000214975">
    <property type="component" value="Chromosome"/>
</dbReference>
<evidence type="ECO:0000313" key="2">
    <source>
        <dbReference type="EMBL" id="AST57720.1"/>
    </source>
</evidence>
<proteinExistence type="predicted"/>
<organism evidence="2 3">
    <name type="scientific">Thermoanaerobacterium thermosaccharolyticum</name>
    <name type="common">Clostridium thermosaccharolyticum</name>
    <dbReference type="NCBI Taxonomy" id="1517"/>
    <lineage>
        <taxon>Bacteria</taxon>
        <taxon>Bacillati</taxon>
        <taxon>Bacillota</taxon>
        <taxon>Clostridia</taxon>
        <taxon>Thermoanaerobacterales</taxon>
        <taxon>Thermoanaerobacteraceae</taxon>
        <taxon>Thermoanaerobacterium</taxon>
    </lineage>
</organism>
<dbReference type="GO" id="GO:0006313">
    <property type="term" value="P:DNA transposition"/>
    <property type="evidence" value="ECO:0007669"/>
    <property type="project" value="InterPro"/>
</dbReference>
<dbReference type="EMBL" id="CP016893">
    <property type="protein sequence ID" value="AST57720.1"/>
    <property type="molecule type" value="Genomic_DNA"/>
</dbReference>
<dbReference type="SUPFAM" id="SSF53098">
    <property type="entry name" value="Ribonuclease H-like"/>
    <property type="match status" value="1"/>
</dbReference>
<dbReference type="GO" id="GO:0004803">
    <property type="term" value="F:transposase activity"/>
    <property type="evidence" value="ECO:0007669"/>
    <property type="project" value="InterPro"/>
</dbReference>
<feature type="domain" description="Transposase IS4-like" evidence="1">
    <location>
        <begin position="62"/>
        <end position="243"/>
    </location>
</feature>
<dbReference type="InterPro" id="IPR012337">
    <property type="entry name" value="RNaseH-like_sf"/>
</dbReference>
<accession>A0A223HZ16</accession>
<protein>
    <submittedName>
        <fullName evidence="2">Transposase IS4 family protein</fullName>
    </submittedName>
</protein>
<dbReference type="GO" id="GO:0003677">
    <property type="term" value="F:DNA binding"/>
    <property type="evidence" value="ECO:0007669"/>
    <property type="project" value="InterPro"/>
</dbReference>
<evidence type="ECO:0000259" key="1">
    <source>
        <dbReference type="Pfam" id="PF01609"/>
    </source>
</evidence>
<dbReference type="InterPro" id="IPR002559">
    <property type="entry name" value="Transposase_11"/>
</dbReference>
<dbReference type="Pfam" id="PF01609">
    <property type="entry name" value="DDE_Tnp_1"/>
    <property type="match status" value="1"/>
</dbReference>
<gene>
    <name evidence="2" type="ORF">Thert_01723</name>
</gene>